<protein>
    <submittedName>
        <fullName evidence="1">Uncharacterized protein</fullName>
    </submittedName>
</protein>
<dbReference type="Proteomes" id="UP000824469">
    <property type="component" value="Unassembled WGS sequence"/>
</dbReference>
<organism evidence="1 2">
    <name type="scientific">Taxus chinensis</name>
    <name type="common">Chinese yew</name>
    <name type="synonym">Taxus wallichiana var. chinensis</name>
    <dbReference type="NCBI Taxonomy" id="29808"/>
    <lineage>
        <taxon>Eukaryota</taxon>
        <taxon>Viridiplantae</taxon>
        <taxon>Streptophyta</taxon>
        <taxon>Embryophyta</taxon>
        <taxon>Tracheophyta</taxon>
        <taxon>Spermatophyta</taxon>
        <taxon>Pinopsida</taxon>
        <taxon>Pinidae</taxon>
        <taxon>Conifers II</taxon>
        <taxon>Cupressales</taxon>
        <taxon>Taxaceae</taxon>
        <taxon>Taxus</taxon>
    </lineage>
</organism>
<sequence>RIRACPSTNPTCISTTSRSASFAVPWRIPEDHPDNAVQKIESAILKTQKNPKIQTMEATPS</sequence>
<feature type="non-terminal residue" evidence="1">
    <location>
        <position position="61"/>
    </location>
</feature>
<dbReference type="GO" id="GO:0009543">
    <property type="term" value="C:chloroplast thylakoid lumen"/>
    <property type="evidence" value="ECO:0007669"/>
    <property type="project" value="TreeGrafter"/>
</dbReference>
<proteinExistence type="predicted"/>
<reference evidence="1 2" key="1">
    <citation type="journal article" date="2021" name="Nat. Plants">
        <title>The Taxus genome provides insights into paclitaxel biosynthesis.</title>
        <authorList>
            <person name="Xiong X."/>
            <person name="Gou J."/>
            <person name="Liao Q."/>
            <person name="Li Y."/>
            <person name="Zhou Q."/>
            <person name="Bi G."/>
            <person name="Li C."/>
            <person name="Du R."/>
            <person name="Wang X."/>
            <person name="Sun T."/>
            <person name="Guo L."/>
            <person name="Liang H."/>
            <person name="Lu P."/>
            <person name="Wu Y."/>
            <person name="Zhang Z."/>
            <person name="Ro D.K."/>
            <person name="Shang Y."/>
            <person name="Huang S."/>
            <person name="Yan J."/>
        </authorList>
    </citation>
    <scope>NUCLEOTIDE SEQUENCE [LARGE SCALE GENOMIC DNA]</scope>
    <source>
        <strain evidence="1">Ta-2019</strain>
    </source>
</reference>
<keyword evidence="2" id="KW-1185">Reference proteome</keyword>
<dbReference type="InterPro" id="IPR037734">
    <property type="entry name" value="Thylakoid_lumenal_17.9"/>
</dbReference>
<comment type="caution">
    <text evidence="1">The sequence shown here is derived from an EMBL/GenBank/DDBJ whole genome shotgun (WGS) entry which is preliminary data.</text>
</comment>
<evidence type="ECO:0000313" key="1">
    <source>
        <dbReference type="EMBL" id="KAH9318311.1"/>
    </source>
</evidence>
<accession>A0AA38G7D7</accession>
<evidence type="ECO:0000313" key="2">
    <source>
        <dbReference type="Proteomes" id="UP000824469"/>
    </source>
</evidence>
<feature type="non-terminal residue" evidence="1">
    <location>
        <position position="1"/>
    </location>
</feature>
<gene>
    <name evidence="1" type="ORF">KI387_020080</name>
</gene>
<name>A0AA38G7D7_TAXCH</name>
<dbReference type="PANTHER" id="PTHR36783:SF2">
    <property type="entry name" value="THYLAKOID LUMENAL 17.9 KDA PROTEIN, CHLOROPLASTIC"/>
    <property type="match status" value="1"/>
</dbReference>
<dbReference type="AlphaFoldDB" id="A0AA38G7D7"/>
<dbReference type="EMBL" id="JAHRHJ020000004">
    <property type="protein sequence ID" value="KAH9318311.1"/>
    <property type="molecule type" value="Genomic_DNA"/>
</dbReference>
<dbReference type="PANTHER" id="PTHR36783">
    <property type="entry name" value="THYLAKOID LUMENAL 17.9 KDA PROTEIN, CHLOROPLASTIC"/>
    <property type="match status" value="1"/>
</dbReference>